<reference evidence="3 4" key="1">
    <citation type="submission" date="2020-07" db="EMBL/GenBank/DDBJ databases">
        <title>Genomic Encyclopedia of Type Strains, Phase IV (KMG-V): Genome sequencing to study the core and pangenomes of soil and plant-associated prokaryotes.</title>
        <authorList>
            <person name="Whitman W."/>
        </authorList>
    </citation>
    <scope>NUCLEOTIDE SEQUENCE [LARGE SCALE GENOMIC DNA]</scope>
    <source>
        <strain evidence="3 4">X4EP2</strain>
    </source>
</reference>
<dbReference type="RefSeq" id="WP_218892139.1">
    <property type="nucleotide sequence ID" value="NZ_JACCCW010000002.1"/>
</dbReference>
<organism evidence="3 4">
    <name type="scientific">Granulicella arctica</name>
    <dbReference type="NCBI Taxonomy" id="940613"/>
    <lineage>
        <taxon>Bacteria</taxon>
        <taxon>Pseudomonadati</taxon>
        <taxon>Acidobacteriota</taxon>
        <taxon>Terriglobia</taxon>
        <taxon>Terriglobales</taxon>
        <taxon>Acidobacteriaceae</taxon>
        <taxon>Granulicella</taxon>
    </lineage>
</organism>
<evidence type="ECO:0000313" key="3">
    <source>
        <dbReference type="EMBL" id="NYF79646.1"/>
    </source>
</evidence>
<comment type="caution">
    <text evidence="3">The sequence shown here is derived from an EMBL/GenBank/DDBJ whole genome shotgun (WGS) entry which is preliminary data.</text>
</comment>
<keyword evidence="2" id="KW-0812">Transmembrane</keyword>
<gene>
    <name evidence="3" type="ORF">HDF17_001966</name>
</gene>
<protein>
    <submittedName>
        <fullName evidence="3">Uncharacterized protein</fullName>
    </submittedName>
</protein>
<dbReference type="EMBL" id="JACCCW010000002">
    <property type="protein sequence ID" value="NYF79646.1"/>
    <property type="molecule type" value="Genomic_DNA"/>
</dbReference>
<dbReference type="AlphaFoldDB" id="A0A7Y9TG87"/>
<feature type="transmembrane region" description="Helical" evidence="2">
    <location>
        <begin position="36"/>
        <end position="56"/>
    </location>
</feature>
<name>A0A7Y9TG87_9BACT</name>
<evidence type="ECO:0000256" key="2">
    <source>
        <dbReference type="SAM" id="Phobius"/>
    </source>
</evidence>
<dbReference type="Proteomes" id="UP000589520">
    <property type="component" value="Unassembled WGS sequence"/>
</dbReference>
<accession>A0A7Y9TG87</accession>
<evidence type="ECO:0000313" key="4">
    <source>
        <dbReference type="Proteomes" id="UP000589520"/>
    </source>
</evidence>
<sequence>MQNHVSQITGPEEPHRTAPASAKSAASFAKLAEGTVVPAAMLIVPVSCFAVIVPAAKPSEMFV</sequence>
<keyword evidence="2" id="KW-1133">Transmembrane helix</keyword>
<feature type="region of interest" description="Disordered" evidence="1">
    <location>
        <begin position="1"/>
        <end position="23"/>
    </location>
</feature>
<keyword evidence="4" id="KW-1185">Reference proteome</keyword>
<evidence type="ECO:0000256" key="1">
    <source>
        <dbReference type="SAM" id="MobiDB-lite"/>
    </source>
</evidence>
<proteinExistence type="predicted"/>
<keyword evidence="2" id="KW-0472">Membrane</keyword>